<gene>
    <name evidence="1" type="ORF">MGAL_10B086488</name>
</gene>
<dbReference type="OrthoDB" id="8197786at2759"/>
<dbReference type="SUPFAM" id="SSF51120">
    <property type="entry name" value="beta-Roll"/>
    <property type="match status" value="1"/>
</dbReference>
<dbReference type="InterPro" id="IPR011049">
    <property type="entry name" value="Serralysin-like_metalloprot_C"/>
</dbReference>
<comment type="caution">
    <text evidence="1">The sequence shown here is derived from an EMBL/GenBank/DDBJ whole genome shotgun (WGS) entry which is preliminary data.</text>
</comment>
<proteinExistence type="predicted"/>
<name>A0A8B6DJA7_MYTGA</name>
<reference evidence="1" key="1">
    <citation type="submission" date="2018-11" db="EMBL/GenBank/DDBJ databases">
        <authorList>
            <person name="Alioto T."/>
            <person name="Alioto T."/>
        </authorList>
    </citation>
    <scope>NUCLEOTIDE SEQUENCE</scope>
</reference>
<evidence type="ECO:0000313" key="1">
    <source>
        <dbReference type="EMBL" id="VDI19957.1"/>
    </source>
</evidence>
<dbReference type="EMBL" id="UYJE01003516">
    <property type="protein sequence ID" value="VDI19957.1"/>
    <property type="molecule type" value="Genomic_DNA"/>
</dbReference>
<protein>
    <submittedName>
        <fullName evidence="1">Uncharacterized protein</fullName>
    </submittedName>
</protein>
<evidence type="ECO:0000313" key="2">
    <source>
        <dbReference type="Proteomes" id="UP000596742"/>
    </source>
</evidence>
<dbReference type="Proteomes" id="UP000596742">
    <property type="component" value="Unassembled WGS sequence"/>
</dbReference>
<accession>A0A8B6DJA7</accession>
<keyword evidence="2" id="KW-1185">Reference proteome</keyword>
<dbReference type="AlphaFoldDB" id="A0A8B6DJA7"/>
<sequence length="219" mass="23567">MSAVNYKDSTLLTKHPRYIILSTKMEGKAVLIFLGFVSCVFAEYSMKPKCDKQCLSDRGCGLGYYCKTVGCNSFCRPVDVIGPLDRVPIDSIIPGGKGDSFIGGGSLDRIIPGGSVDRITLGRKGDSIIPGGSLDRIIPGGSVHNLIPDGSVGRVIRGDSARRIIQGGSLDRIMSGGSVDRIFPKGCIDTCFSRKQCNFNEDCQNRNGCNKCVRVNSYT</sequence>
<organism evidence="1 2">
    <name type="scientific">Mytilus galloprovincialis</name>
    <name type="common">Mediterranean mussel</name>
    <dbReference type="NCBI Taxonomy" id="29158"/>
    <lineage>
        <taxon>Eukaryota</taxon>
        <taxon>Metazoa</taxon>
        <taxon>Spiralia</taxon>
        <taxon>Lophotrochozoa</taxon>
        <taxon>Mollusca</taxon>
        <taxon>Bivalvia</taxon>
        <taxon>Autobranchia</taxon>
        <taxon>Pteriomorphia</taxon>
        <taxon>Mytilida</taxon>
        <taxon>Mytiloidea</taxon>
        <taxon>Mytilidae</taxon>
        <taxon>Mytilinae</taxon>
        <taxon>Mytilus</taxon>
    </lineage>
</organism>